<sequence>MTTGFLGTADYFGYADLLSEAEQTVLDRLRSFLRTEAEPVLADHWERGESPVFLRDGLAALDLADPAEIRAAGETVRPLFSGFRNLEFSRVDGSVAILFGGQAGMFRTVVATGGSEEQVDAWDAEIAAFRMTGCFALTEPDHGSDIARGVQTEARRDGEGWVLNGAKRWIGNAAFSQYVAVAAKDVDDGQVKVFLARTDDPGLELSKIEGKTSLRMVDNSDIRLRDVRVPETFRLQRINSFADLNRAFETLRPDVVWNATGLQLGLYETVLDYTRKRKQFGRPIASFQLVQDHLVTMLGNTNASLAIAVRLSHLAAAGGVSGEQAALAKTWVCRHLRQTAALGRELLGGNGILLEHKAARFHADAESLYTFEGTDQINTLIVGRAITGHSAFL</sequence>
<evidence type="ECO:0000256" key="3">
    <source>
        <dbReference type="ARBA" id="ARBA00022630"/>
    </source>
</evidence>
<dbReference type="Pfam" id="PF02771">
    <property type="entry name" value="Acyl-CoA_dh_N"/>
    <property type="match status" value="1"/>
</dbReference>
<dbReference type="InterPro" id="IPR036250">
    <property type="entry name" value="AcylCo_DH-like_C"/>
</dbReference>
<accession>A0ABV0IIX0</accession>
<dbReference type="EMBL" id="JBDXMX010000002">
    <property type="protein sequence ID" value="MEO9247437.1"/>
    <property type="molecule type" value="Genomic_DNA"/>
</dbReference>
<evidence type="ECO:0000313" key="9">
    <source>
        <dbReference type="EMBL" id="MEO9247437.1"/>
    </source>
</evidence>
<evidence type="ECO:0000256" key="2">
    <source>
        <dbReference type="ARBA" id="ARBA00009347"/>
    </source>
</evidence>
<evidence type="ECO:0000259" key="6">
    <source>
        <dbReference type="Pfam" id="PF00441"/>
    </source>
</evidence>
<dbReference type="SUPFAM" id="SSF47203">
    <property type="entry name" value="Acyl-CoA dehydrogenase C-terminal domain-like"/>
    <property type="match status" value="1"/>
</dbReference>
<evidence type="ECO:0000256" key="5">
    <source>
        <dbReference type="RuleBase" id="RU362125"/>
    </source>
</evidence>
<dbReference type="Gene3D" id="1.10.540.10">
    <property type="entry name" value="Acyl-CoA dehydrogenase/oxidase, N-terminal domain"/>
    <property type="match status" value="1"/>
</dbReference>
<dbReference type="InterPro" id="IPR006091">
    <property type="entry name" value="Acyl-CoA_Oxase/DH_mid-dom"/>
</dbReference>
<proteinExistence type="inferred from homology"/>
<comment type="cofactor">
    <cofactor evidence="1 5">
        <name>FAD</name>
        <dbReference type="ChEBI" id="CHEBI:57692"/>
    </cofactor>
</comment>
<evidence type="ECO:0000259" key="7">
    <source>
        <dbReference type="Pfam" id="PF02770"/>
    </source>
</evidence>
<feature type="domain" description="Acyl-CoA oxidase/dehydrogenase middle" evidence="7">
    <location>
        <begin position="134"/>
        <end position="227"/>
    </location>
</feature>
<dbReference type="InterPro" id="IPR045008">
    <property type="entry name" value="ACX4-like"/>
</dbReference>
<name>A0ABV0IIX0_9MICC</name>
<gene>
    <name evidence="9" type="ORF">ABDK96_07065</name>
</gene>
<dbReference type="SUPFAM" id="SSF56645">
    <property type="entry name" value="Acyl-CoA dehydrogenase NM domain-like"/>
    <property type="match status" value="1"/>
</dbReference>
<dbReference type="InterPro" id="IPR009100">
    <property type="entry name" value="AcylCoA_DH/oxidase_NM_dom_sf"/>
</dbReference>
<reference evidence="9 10" key="1">
    <citation type="submission" date="2024-05" db="EMBL/GenBank/DDBJ databases">
        <authorList>
            <person name="Yi C."/>
        </authorList>
    </citation>
    <scope>NUCLEOTIDE SEQUENCE [LARGE SCALE GENOMIC DNA]</scope>
    <source>
        <strain evidence="9 10">XS13</strain>
    </source>
</reference>
<protein>
    <submittedName>
        <fullName evidence="9">Acyl-CoA dehydrogenase family protein</fullName>
    </submittedName>
</protein>
<evidence type="ECO:0000256" key="1">
    <source>
        <dbReference type="ARBA" id="ARBA00001974"/>
    </source>
</evidence>
<feature type="domain" description="Acyl-CoA dehydrogenase/oxidase C-terminal" evidence="6">
    <location>
        <begin position="245"/>
        <end position="386"/>
    </location>
</feature>
<dbReference type="RefSeq" id="WP_347920013.1">
    <property type="nucleotide sequence ID" value="NZ_JBDXMX010000002.1"/>
</dbReference>
<keyword evidence="10" id="KW-1185">Reference proteome</keyword>
<dbReference type="Pfam" id="PF00441">
    <property type="entry name" value="Acyl-CoA_dh_1"/>
    <property type="match status" value="1"/>
</dbReference>
<evidence type="ECO:0000313" key="10">
    <source>
        <dbReference type="Proteomes" id="UP001484097"/>
    </source>
</evidence>
<comment type="caution">
    <text evidence="9">The sequence shown here is derived from an EMBL/GenBank/DDBJ whole genome shotgun (WGS) entry which is preliminary data.</text>
</comment>
<keyword evidence="5" id="KW-0560">Oxidoreductase</keyword>
<dbReference type="Gene3D" id="2.40.110.10">
    <property type="entry name" value="Butyryl-CoA Dehydrogenase, subunit A, domain 2"/>
    <property type="match status" value="1"/>
</dbReference>
<feature type="domain" description="Acyl-CoA dehydrogenase/oxidase N-terminal" evidence="8">
    <location>
        <begin position="19"/>
        <end position="127"/>
    </location>
</feature>
<dbReference type="PANTHER" id="PTHR43188:SF1">
    <property type="entry name" value="ACYL-COA DEHYDROGENASE"/>
    <property type="match status" value="1"/>
</dbReference>
<dbReference type="Proteomes" id="UP001484097">
    <property type="component" value="Unassembled WGS sequence"/>
</dbReference>
<evidence type="ECO:0000259" key="8">
    <source>
        <dbReference type="Pfam" id="PF02771"/>
    </source>
</evidence>
<comment type="similarity">
    <text evidence="2 5">Belongs to the acyl-CoA dehydrogenase family.</text>
</comment>
<organism evidence="9 10">
    <name type="scientific">Citricoccus nitrophenolicus</name>
    <dbReference type="NCBI Taxonomy" id="863575"/>
    <lineage>
        <taxon>Bacteria</taxon>
        <taxon>Bacillati</taxon>
        <taxon>Actinomycetota</taxon>
        <taxon>Actinomycetes</taxon>
        <taxon>Micrococcales</taxon>
        <taxon>Micrococcaceae</taxon>
        <taxon>Citricoccus</taxon>
    </lineage>
</organism>
<evidence type="ECO:0000256" key="4">
    <source>
        <dbReference type="ARBA" id="ARBA00022827"/>
    </source>
</evidence>
<dbReference type="InterPro" id="IPR013786">
    <property type="entry name" value="AcylCoA_DH/ox_N"/>
</dbReference>
<dbReference type="PROSITE" id="PS00073">
    <property type="entry name" value="ACYL_COA_DH_2"/>
    <property type="match status" value="1"/>
</dbReference>
<keyword evidence="3 5" id="KW-0285">Flavoprotein</keyword>
<dbReference type="Pfam" id="PF02770">
    <property type="entry name" value="Acyl-CoA_dh_M"/>
    <property type="match status" value="1"/>
</dbReference>
<dbReference type="InterPro" id="IPR009075">
    <property type="entry name" value="AcylCo_DH/oxidase_C"/>
</dbReference>
<dbReference type="InterPro" id="IPR046373">
    <property type="entry name" value="Acyl-CoA_Oxase/DH_mid-dom_sf"/>
</dbReference>
<dbReference type="Gene3D" id="1.20.140.10">
    <property type="entry name" value="Butyryl-CoA Dehydrogenase, subunit A, domain 3"/>
    <property type="match status" value="1"/>
</dbReference>
<dbReference type="InterPro" id="IPR037069">
    <property type="entry name" value="AcylCoA_DH/ox_N_sf"/>
</dbReference>
<dbReference type="InterPro" id="IPR006089">
    <property type="entry name" value="Acyl-CoA_DH_CS"/>
</dbReference>
<dbReference type="PANTHER" id="PTHR43188">
    <property type="entry name" value="ACYL-COENZYME A OXIDASE"/>
    <property type="match status" value="1"/>
</dbReference>
<keyword evidence="4 5" id="KW-0274">FAD</keyword>